<dbReference type="EMBL" id="JAAIUW010000013">
    <property type="protein sequence ID" value="KAF7805284.1"/>
    <property type="molecule type" value="Genomic_DNA"/>
</dbReference>
<name>A0A834SK90_9FABA</name>
<gene>
    <name evidence="1" type="ORF">G2W53_044395</name>
</gene>
<organism evidence="1 2">
    <name type="scientific">Senna tora</name>
    <dbReference type="NCBI Taxonomy" id="362788"/>
    <lineage>
        <taxon>Eukaryota</taxon>
        <taxon>Viridiplantae</taxon>
        <taxon>Streptophyta</taxon>
        <taxon>Embryophyta</taxon>
        <taxon>Tracheophyta</taxon>
        <taxon>Spermatophyta</taxon>
        <taxon>Magnoliopsida</taxon>
        <taxon>eudicotyledons</taxon>
        <taxon>Gunneridae</taxon>
        <taxon>Pentapetalae</taxon>
        <taxon>rosids</taxon>
        <taxon>fabids</taxon>
        <taxon>Fabales</taxon>
        <taxon>Fabaceae</taxon>
        <taxon>Caesalpinioideae</taxon>
        <taxon>Cassia clade</taxon>
        <taxon>Senna</taxon>
    </lineage>
</organism>
<proteinExistence type="predicted"/>
<sequence>MDYWRRFKHLRLQSLAYHEPRQKVIDGMSPAFHNVPLEGRFVSWKAQGNEEWNGRLQCLFCGMPYS</sequence>
<dbReference type="Proteomes" id="UP000634136">
    <property type="component" value="Unassembled WGS sequence"/>
</dbReference>
<evidence type="ECO:0000313" key="1">
    <source>
        <dbReference type="EMBL" id="KAF7805284.1"/>
    </source>
</evidence>
<dbReference type="AlphaFoldDB" id="A0A834SK90"/>
<evidence type="ECO:0000313" key="2">
    <source>
        <dbReference type="Proteomes" id="UP000634136"/>
    </source>
</evidence>
<reference evidence="1" key="1">
    <citation type="submission" date="2020-09" db="EMBL/GenBank/DDBJ databases">
        <title>Genome-Enabled Discovery of Anthraquinone Biosynthesis in Senna tora.</title>
        <authorList>
            <person name="Kang S.-H."/>
            <person name="Pandey R.P."/>
            <person name="Lee C.-M."/>
            <person name="Sim J.-S."/>
            <person name="Jeong J.-T."/>
            <person name="Choi B.-S."/>
            <person name="Jung M."/>
            <person name="Ginzburg D."/>
            <person name="Zhao K."/>
            <person name="Won S.Y."/>
            <person name="Oh T.-J."/>
            <person name="Yu Y."/>
            <person name="Kim N.-H."/>
            <person name="Lee O.R."/>
            <person name="Lee T.-H."/>
            <person name="Bashyal P."/>
            <person name="Kim T.-S."/>
            <person name="Lee W.-H."/>
            <person name="Kawkins C."/>
            <person name="Kim C.-K."/>
            <person name="Kim J.S."/>
            <person name="Ahn B.O."/>
            <person name="Rhee S.Y."/>
            <person name="Sohng J.K."/>
        </authorList>
    </citation>
    <scope>NUCLEOTIDE SEQUENCE</scope>
    <source>
        <tissue evidence="1">Leaf</tissue>
    </source>
</reference>
<comment type="caution">
    <text evidence="1">The sequence shown here is derived from an EMBL/GenBank/DDBJ whole genome shotgun (WGS) entry which is preliminary data.</text>
</comment>
<protein>
    <submittedName>
        <fullName evidence="1">Uncharacterized protein</fullName>
    </submittedName>
</protein>
<accession>A0A834SK90</accession>
<keyword evidence="2" id="KW-1185">Reference proteome</keyword>